<dbReference type="AlphaFoldDB" id="A0AAV7MI81"/>
<protein>
    <submittedName>
        <fullName evidence="2">Uncharacterized protein</fullName>
    </submittedName>
</protein>
<reference evidence="2" key="1">
    <citation type="journal article" date="2022" name="bioRxiv">
        <title>Sequencing and chromosome-scale assembly of the giantPleurodeles waltlgenome.</title>
        <authorList>
            <person name="Brown T."/>
            <person name="Elewa A."/>
            <person name="Iarovenko S."/>
            <person name="Subramanian E."/>
            <person name="Araus A.J."/>
            <person name="Petzold A."/>
            <person name="Susuki M."/>
            <person name="Suzuki K.-i.T."/>
            <person name="Hayashi T."/>
            <person name="Toyoda A."/>
            <person name="Oliveira C."/>
            <person name="Osipova E."/>
            <person name="Leigh N.D."/>
            <person name="Simon A."/>
            <person name="Yun M.H."/>
        </authorList>
    </citation>
    <scope>NUCLEOTIDE SEQUENCE</scope>
    <source>
        <strain evidence="2">20211129_DDA</strain>
        <tissue evidence="2">Liver</tissue>
    </source>
</reference>
<proteinExistence type="predicted"/>
<evidence type="ECO:0000313" key="2">
    <source>
        <dbReference type="EMBL" id="KAJ1100798.1"/>
    </source>
</evidence>
<comment type="caution">
    <text evidence="2">The sequence shown here is derived from an EMBL/GenBank/DDBJ whole genome shotgun (WGS) entry which is preliminary data.</text>
</comment>
<sequence>MHFPARLGVVTQIGVEFFTTPQEAWVWLERMPDLYPGGPFQRWKRKRRLRSHRRQSTARPGPPTAQEVQEEWQRVVAAVALMGDSSLSNMSPAQELSREQTESDSESAASTHSSVIFPVVTPGTADELI</sequence>
<feature type="region of interest" description="Disordered" evidence="1">
    <location>
        <begin position="86"/>
        <end position="115"/>
    </location>
</feature>
<name>A0AAV7MI81_PLEWA</name>
<feature type="compositionally biased region" description="Basic residues" evidence="1">
    <location>
        <begin position="45"/>
        <end position="56"/>
    </location>
</feature>
<evidence type="ECO:0000256" key="1">
    <source>
        <dbReference type="SAM" id="MobiDB-lite"/>
    </source>
</evidence>
<organism evidence="2 3">
    <name type="scientific">Pleurodeles waltl</name>
    <name type="common">Iberian ribbed newt</name>
    <dbReference type="NCBI Taxonomy" id="8319"/>
    <lineage>
        <taxon>Eukaryota</taxon>
        <taxon>Metazoa</taxon>
        <taxon>Chordata</taxon>
        <taxon>Craniata</taxon>
        <taxon>Vertebrata</taxon>
        <taxon>Euteleostomi</taxon>
        <taxon>Amphibia</taxon>
        <taxon>Batrachia</taxon>
        <taxon>Caudata</taxon>
        <taxon>Salamandroidea</taxon>
        <taxon>Salamandridae</taxon>
        <taxon>Pleurodelinae</taxon>
        <taxon>Pleurodeles</taxon>
    </lineage>
</organism>
<evidence type="ECO:0000313" key="3">
    <source>
        <dbReference type="Proteomes" id="UP001066276"/>
    </source>
</evidence>
<dbReference type="EMBL" id="JANPWB010000014">
    <property type="protein sequence ID" value="KAJ1100798.1"/>
    <property type="molecule type" value="Genomic_DNA"/>
</dbReference>
<accession>A0AAV7MI81</accession>
<keyword evidence="3" id="KW-1185">Reference proteome</keyword>
<dbReference type="Proteomes" id="UP001066276">
    <property type="component" value="Chromosome 10"/>
</dbReference>
<feature type="region of interest" description="Disordered" evidence="1">
    <location>
        <begin position="45"/>
        <end position="69"/>
    </location>
</feature>
<gene>
    <name evidence="2" type="ORF">NDU88_005873</name>
</gene>